<dbReference type="EC" id="2.7.7.65" evidence="2"/>
<dbReference type="Pfam" id="PF05230">
    <property type="entry name" value="MASE2"/>
    <property type="match status" value="1"/>
</dbReference>
<gene>
    <name evidence="6" type="ORF">DSJ_25685</name>
</gene>
<dbReference type="PROSITE" id="PS50887">
    <property type="entry name" value="GGDEF"/>
    <property type="match status" value="1"/>
</dbReference>
<evidence type="ECO:0000259" key="5">
    <source>
        <dbReference type="PROSITE" id="PS50887"/>
    </source>
</evidence>
<dbReference type="Pfam" id="PF00990">
    <property type="entry name" value="GGDEF"/>
    <property type="match status" value="1"/>
</dbReference>
<dbReference type="RefSeq" id="WP_044243083.1">
    <property type="nucleotide sequence ID" value="NZ_AHIE01000038.1"/>
</dbReference>
<evidence type="ECO:0000313" key="6">
    <source>
        <dbReference type="EMBL" id="ARF52615.1"/>
    </source>
</evidence>
<protein>
    <recommendedName>
        <fullName evidence="2">diguanylate cyclase</fullName>
        <ecNumber evidence="2">2.7.7.65</ecNumber>
    </recommendedName>
</protein>
<comment type="catalytic activity">
    <reaction evidence="3">
        <text>2 GTP = 3',3'-c-di-GMP + 2 diphosphate</text>
        <dbReference type="Rhea" id="RHEA:24898"/>
        <dbReference type="ChEBI" id="CHEBI:33019"/>
        <dbReference type="ChEBI" id="CHEBI:37565"/>
        <dbReference type="ChEBI" id="CHEBI:58805"/>
        <dbReference type="EC" id="2.7.7.65"/>
    </reaction>
</comment>
<dbReference type="PANTHER" id="PTHR45138">
    <property type="entry name" value="REGULATORY COMPONENTS OF SENSORY TRANSDUCTION SYSTEM"/>
    <property type="match status" value="1"/>
</dbReference>
<feature type="transmembrane region" description="Helical" evidence="4">
    <location>
        <begin position="46"/>
        <end position="69"/>
    </location>
</feature>
<dbReference type="PANTHER" id="PTHR45138:SF9">
    <property type="entry name" value="DIGUANYLATE CYCLASE DGCM-RELATED"/>
    <property type="match status" value="1"/>
</dbReference>
<evidence type="ECO:0000256" key="4">
    <source>
        <dbReference type="SAM" id="Phobius"/>
    </source>
</evidence>
<reference evidence="6 7" key="1">
    <citation type="submission" date="2016-10" db="EMBL/GenBank/DDBJ databases">
        <title>Complete Genome Assembly of Pantoea stewartii subsp. stewartii DC283, a Corn Pathogen.</title>
        <authorList>
            <person name="Duong D.A."/>
            <person name="Stevens A.M."/>
            <person name="Jensen R.V."/>
        </authorList>
    </citation>
    <scope>NUCLEOTIDE SEQUENCE [LARGE SCALE GENOMIC DNA]</scope>
    <source>
        <strain evidence="6 7">DC283</strain>
        <plasmid evidence="6 7">pDSJ10</plasmid>
    </source>
</reference>
<dbReference type="InterPro" id="IPR043128">
    <property type="entry name" value="Rev_trsase/Diguanyl_cyclase"/>
</dbReference>
<feature type="transmembrane region" description="Helical" evidence="4">
    <location>
        <begin position="118"/>
        <end position="137"/>
    </location>
</feature>
<evidence type="ECO:0000256" key="1">
    <source>
        <dbReference type="ARBA" id="ARBA00004665"/>
    </source>
</evidence>
<dbReference type="CDD" id="cd01949">
    <property type="entry name" value="GGDEF"/>
    <property type="match status" value="1"/>
</dbReference>
<feature type="transmembrane region" description="Helical" evidence="4">
    <location>
        <begin position="81"/>
        <end position="98"/>
    </location>
</feature>
<dbReference type="NCBIfam" id="TIGR00254">
    <property type="entry name" value="GGDEF"/>
    <property type="match status" value="1"/>
</dbReference>
<organism evidence="6 7">
    <name type="scientific">Pantoea stewartii subsp. stewartii DC283</name>
    <dbReference type="NCBI Taxonomy" id="660596"/>
    <lineage>
        <taxon>Bacteria</taxon>
        <taxon>Pseudomonadati</taxon>
        <taxon>Pseudomonadota</taxon>
        <taxon>Gammaproteobacteria</taxon>
        <taxon>Enterobacterales</taxon>
        <taxon>Erwiniaceae</taxon>
        <taxon>Pantoea</taxon>
    </lineage>
</organism>
<dbReference type="SMART" id="SM00267">
    <property type="entry name" value="GGDEF"/>
    <property type="match status" value="1"/>
</dbReference>
<dbReference type="InterPro" id="IPR007894">
    <property type="entry name" value="MASE2"/>
</dbReference>
<dbReference type="SUPFAM" id="SSF55073">
    <property type="entry name" value="Nucleotide cyclase"/>
    <property type="match status" value="1"/>
</dbReference>
<comment type="pathway">
    <text evidence="1">Purine metabolism; 3',5'-cyclic di-GMP biosynthesis.</text>
</comment>
<dbReference type="InterPro" id="IPR000160">
    <property type="entry name" value="GGDEF_dom"/>
</dbReference>
<dbReference type="Gene3D" id="3.30.70.270">
    <property type="match status" value="1"/>
</dbReference>
<proteinExistence type="predicted"/>
<feature type="domain" description="GGDEF" evidence="5">
    <location>
        <begin position="178"/>
        <end position="309"/>
    </location>
</feature>
<geneLocation type="plasmid" evidence="6 7">
    <name>pDSJ10</name>
</geneLocation>
<dbReference type="EMBL" id="CP017591">
    <property type="protein sequence ID" value="ARF52615.1"/>
    <property type="molecule type" value="Genomic_DNA"/>
</dbReference>
<keyword evidence="4" id="KW-0472">Membrane</keyword>
<evidence type="ECO:0000256" key="3">
    <source>
        <dbReference type="ARBA" id="ARBA00034247"/>
    </source>
</evidence>
<sequence>MITYYSTKPLLIGNVILWPSLAYRLAASARDSTARERMNLTLDAAFGGIWVALLALSPMPCFVIMAVLISDRYAAGGWPQLLSAFQSFLFAFLLVWTLEGAPVSMTFSLRTAWLTLPLATFYMLALSVVSHNLTYMLRQKNRELERIALMDPGLQIPNRRLFERRLESEFLRTRRGDSKAYLIMIDVDHFKHVNDTYGHEAGDFLLAEISGLLRDSVGIKDTPARFGGDELGVIVRDADDAGIVRLAEHIQWRIAQLRLPASPDFTCSVSIGIACAEKASSIHEWLRRADEALYDVKRSGRNGLKLWRGL</sequence>
<name>A0ABM6KDB2_PANSE</name>
<keyword evidence="7" id="KW-1185">Reference proteome</keyword>
<dbReference type="Proteomes" id="UP000192380">
    <property type="component" value="Plasmid pDSJ10"/>
</dbReference>
<accession>A0ABM6KDB2</accession>
<evidence type="ECO:0000313" key="7">
    <source>
        <dbReference type="Proteomes" id="UP000192380"/>
    </source>
</evidence>
<dbReference type="InterPro" id="IPR029787">
    <property type="entry name" value="Nucleotide_cyclase"/>
</dbReference>
<keyword evidence="6" id="KW-0614">Plasmid</keyword>
<keyword evidence="4" id="KW-0812">Transmembrane</keyword>
<dbReference type="InterPro" id="IPR050469">
    <property type="entry name" value="Diguanylate_Cyclase"/>
</dbReference>
<keyword evidence="4" id="KW-1133">Transmembrane helix</keyword>
<evidence type="ECO:0000256" key="2">
    <source>
        <dbReference type="ARBA" id="ARBA00012528"/>
    </source>
</evidence>